<dbReference type="GO" id="GO:0043190">
    <property type="term" value="C:ATP-binding cassette (ABC) transporter complex"/>
    <property type="evidence" value="ECO:0007669"/>
    <property type="project" value="InterPro"/>
</dbReference>
<keyword evidence="3 6" id="KW-1133">Transmembrane helix</keyword>
<dbReference type="GO" id="GO:0046677">
    <property type="term" value="P:response to antibiotic"/>
    <property type="evidence" value="ECO:0007669"/>
    <property type="project" value="UniProtKB-KW"/>
</dbReference>
<protein>
    <recommendedName>
        <fullName evidence="6">Transport permease protein</fullName>
    </recommendedName>
</protein>
<gene>
    <name evidence="9" type="ORF">EFW17_09880</name>
</gene>
<dbReference type="RefSeq" id="WP_123201042.1">
    <property type="nucleotide sequence ID" value="NZ_RJMB01000008.1"/>
</dbReference>
<evidence type="ECO:0000256" key="7">
    <source>
        <dbReference type="SAM" id="MobiDB-lite"/>
    </source>
</evidence>
<feature type="compositionally biased region" description="Low complexity" evidence="7">
    <location>
        <begin position="1"/>
        <end position="15"/>
    </location>
</feature>
<feature type="transmembrane region" description="Helical" evidence="6">
    <location>
        <begin position="194"/>
        <end position="215"/>
    </location>
</feature>
<dbReference type="PROSITE" id="PS51012">
    <property type="entry name" value="ABC_TM2"/>
    <property type="match status" value="1"/>
</dbReference>
<evidence type="ECO:0000313" key="10">
    <source>
        <dbReference type="Proteomes" id="UP000269198"/>
    </source>
</evidence>
<keyword evidence="5" id="KW-0046">Antibiotic resistance</keyword>
<dbReference type="InterPro" id="IPR013525">
    <property type="entry name" value="ABC2_TM"/>
</dbReference>
<evidence type="ECO:0000256" key="4">
    <source>
        <dbReference type="ARBA" id="ARBA00023136"/>
    </source>
</evidence>
<dbReference type="PANTHER" id="PTHR43229">
    <property type="entry name" value="NODULATION PROTEIN J"/>
    <property type="match status" value="1"/>
</dbReference>
<dbReference type="EMBL" id="RJMB01000008">
    <property type="protein sequence ID" value="RNL84993.1"/>
    <property type="molecule type" value="Genomic_DNA"/>
</dbReference>
<keyword evidence="4 6" id="KW-0472">Membrane</keyword>
<keyword evidence="6" id="KW-1003">Cell membrane</keyword>
<evidence type="ECO:0000256" key="2">
    <source>
        <dbReference type="ARBA" id="ARBA00022692"/>
    </source>
</evidence>
<dbReference type="InterPro" id="IPR051784">
    <property type="entry name" value="Nod_factor_ABC_transporter"/>
</dbReference>
<dbReference type="PIRSF" id="PIRSF006648">
    <property type="entry name" value="DrrB"/>
    <property type="match status" value="1"/>
</dbReference>
<comment type="subcellular location">
    <subcellularLocation>
        <location evidence="6">Cell membrane</location>
        <topology evidence="6">Multi-pass membrane protein</topology>
    </subcellularLocation>
    <subcellularLocation>
        <location evidence="1">Membrane</location>
        <topology evidence="1">Multi-pass membrane protein</topology>
    </subcellularLocation>
</comment>
<dbReference type="InterPro" id="IPR000412">
    <property type="entry name" value="ABC_2_transport"/>
</dbReference>
<evidence type="ECO:0000256" key="1">
    <source>
        <dbReference type="ARBA" id="ARBA00004141"/>
    </source>
</evidence>
<dbReference type="Proteomes" id="UP000269198">
    <property type="component" value="Unassembled WGS sequence"/>
</dbReference>
<accession>A0A3N0EAV4</accession>
<proteinExistence type="inferred from homology"/>
<evidence type="ECO:0000256" key="5">
    <source>
        <dbReference type="ARBA" id="ARBA00023251"/>
    </source>
</evidence>
<dbReference type="InterPro" id="IPR047817">
    <property type="entry name" value="ABC2_TM_bact-type"/>
</dbReference>
<evidence type="ECO:0000256" key="3">
    <source>
        <dbReference type="ARBA" id="ARBA00022989"/>
    </source>
</evidence>
<feature type="region of interest" description="Disordered" evidence="7">
    <location>
        <begin position="1"/>
        <end position="22"/>
    </location>
</feature>
<comment type="similarity">
    <text evidence="6">Belongs to the ABC-2 integral membrane protein family.</text>
</comment>
<evidence type="ECO:0000256" key="6">
    <source>
        <dbReference type="RuleBase" id="RU361157"/>
    </source>
</evidence>
<dbReference type="PANTHER" id="PTHR43229:SF2">
    <property type="entry name" value="NODULATION PROTEIN J"/>
    <property type="match status" value="1"/>
</dbReference>
<reference evidence="9 10" key="1">
    <citation type="submission" date="2018-11" db="EMBL/GenBank/DDBJ databases">
        <title>The genome draft of YIM 96095.</title>
        <authorList>
            <person name="Tang S.-K."/>
            <person name="Chunyu W.-X."/>
            <person name="Feng Y.-Z."/>
        </authorList>
    </citation>
    <scope>NUCLEOTIDE SEQUENCE [LARGE SCALE GENOMIC DNA]</scope>
    <source>
        <strain evidence="9 10">YIM 96095</strain>
    </source>
</reference>
<sequence length="279" mass="30079">MNAATTTERPTAPAPESGPNTAVRITPAATVQHGALLTWRSLLKIKRNPEEILGLTFMPIMFAGLFVFVFGNSMSDGGWQSYRDFIIPGIAAQSVIFATVGTGVTLNTDIEKGIFDRFRALPVARSAPLIGAILGDMVRYVLTVAMVLIVGFAIGFRPESGLVGLVAATAVVMLFAFGLCWLSAFMGLLLRTPMAVNIFGSIWMFPLTFASSTFVNPENMPSWMSAFATVNPVTHVVDTMRGLLLGGPVAEPLLWTAGWTLVLTAIFFPLATRAYRKRA</sequence>
<name>A0A3N0EAV4_9ACTN</name>
<dbReference type="OrthoDB" id="8988363at2"/>
<keyword evidence="10" id="KW-1185">Reference proteome</keyword>
<feature type="domain" description="ABC transmembrane type-2" evidence="8">
    <location>
        <begin position="50"/>
        <end position="278"/>
    </location>
</feature>
<organism evidence="9 10">
    <name type="scientific">Halostreptopolyspora alba</name>
    <dbReference type="NCBI Taxonomy" id="2487137"/>
    <lineage>
        <taxon>Bacteria</taxon>
        <taxon>Bacillati</taxon>
        <taxon>Actinomycetota</taxon>
        <taxon>Actinomycetes</taxon>
        <taxon>Streptosporangiales</taxon>
        <taxon>Nocardiopsidaceae</taxon>
        <taxon>Halostreptopolyspora</taxon>
    </lineage>
</organism>
<feature type="transmembrane region" description="Helical" evidence="6">
    <location>
        <begin position="162"/>
        <end position="182"/>
    </location>
</feature>
<feature type="transmembrane region" description="Helical" evidence="6">
    <location>
        <begin position="127"/>
        <end position="156"/>
    </location>
</feature>
<keyword evidence="6" id="KW-0813">Transport</keyword>
<dbReference type="GO" id="GO:0140359">
    <property type="term" value="F:ABC-type transporter activity"/>
    <property type="evidence" value="ECO:0007669"/>
    <property type="project" value="InterPro"/>
</dbReference>
<keyword evidence="2 6" id="KW-0812">Transmembrane</keyword>
<dbReference type="AlphaFoldDB" id="A0A3N0EAV4"/>
<comment type="caution">
    <text evidence="9">The sequence shown here is derived from an EMBL/GenBank/DDBJ whole genome shotgun (WGS) entry which is preliminary data.</text>
</comment>
<dbReference type="Pfam" id="PF01061">
    <property type="entry name" value="ABC2_membrane"/>
    <property type="match status" value="1"/>
</dbReference>
<evidence type="ECO:0000313" key="9">
    <source>
        <dbReference type="EMBL" id="RNL84993.1"/>
    </source>
</evidence>
<feature type="transmembrane region" description="Helical" evidence="6">
    <location>
        <begin position="52"/>
        <end position="73"/>
    </location>
</feature>
<evidence type="ECO:0000259" key="8">
    <source>
        <dbReference type="PROSITE" id="PS51012"/>
    </source>
</evidence>
<feature type="transmembrane region" description="Helical" evidence="6">
    <location>
        <begin position="85"/>
        <end position="106"/>
    </location>
</feature>
<feature type="transmembrane region" description="Helical" evidence="6">
    <location>
        <begin position="253"/>
        <end position="271"/>
    </location>
</feature>